<feature type="transmembrane region" description="Helical" evidence="1">
    <location>
        <begin position="122"/>
        <end position="144"/>
    </location>
</feature>
<protein>
    <submittedName>
        <fullName evidence="2">Uncharacterized protein</fullName>
    </submittedName>
</protein>
<feature type="transmembrane region" description="Helical" evidence="1">
    <location>
        <begin position="48"/>
        <end position="73"/>
    </location>
</feature>
<evidence type="ECO:0000313" key="2">
    <source>
        <dbReference type="EMBL" id="MFC3126474.1"/>
    </source>
</evidence>
<keyword evidence="1" id="KW-0812">Transmembrane</keyword>
<organism evidence="2 3">
    <name type="scientific">Teichococcus globiformis</name>
    <dbReference type="NCBI Taxonomy" id="2307229"/>
    <lineage>
        <taxon>Bacteria</taxon>
        <taxon>Pseudomonadati</taxon>
        <taxon>Pseudomonadota</taxon>
        <taxon>Alphaproteobacteria</taxon>
        <taxon>Acetobacterales</taxon>
        <taxon>Roseomonadaceae</taxon>
        <taxon>Roseomonas</taxon>
    </lineage>
</organism>
<evidence type="ECO:0000313" key="3">
    <source>
        <dbReference type="Proteomes" id="UP001595593"/>
    </source>
</evidence>
<proteinExistence type="predicted"/>
<reference evidence="3" key="1">
    <citation type="journal article" date="2019" name="Int. J. Syst. Evol. Microbiol.">
        <title>The Global Catalogue of Microorganisms (GCM) 10K type strain sequencing project: providing services to taxonomists for standard genome sequencing and annotation.</title>
        <authorList>
            <consortium name="The Broad Institute Genomics Platform"/>
            <consortium name="The Broad Institute Genome Sequencing Center for Infectious Disease"/>
            <person name="Wu L."/>
            <person name="Ma J."/>
        </authorList>
    </citation>
    <scope>NUCLEOTIDE SEQUENCE [LARGE SCALE GENOMIC DNA]</scope>
    <source>
        <strain evidence="3">KCTC 52094</strain>
    </source>
</reference>
<dbReference type="RefSeq" id="WP_379597818.1">
    <property type="nucleotide sequence ID" value="NZ_JBHRTN010000018.1"/>
</dbReference>
<feature type="transmembrane region" description="Helical" evidence="1">
    <location>
        <begin position="150"/>
        <end position="166"/>
    </location>
</feature>
<gene>
    <name evidence="2" type="ORF">ACFOD4_15530</name>
</gene>
<accession>A0ABV7G4L6</accession>
<evidence type="ECO:0000256" key="1">
    <source>
        <dbReference type="SAM" id="Phobius"/>
    </source>
</evidence>
<dbReference type="Proteomes" id="UP001595593">
    <property type="component" value="Unassembled WGS sequence"/>
</dbReference>
<comment type="caution">
    <text evidence="2">The sequence shown here is derived from an EMBL/GenBank/DDBJ whole genome shotgun (WGS) entry which is preliminary data.</text>
</comment>
<sequence>MLRRALPYAAAALAAAVAKLSDAPGLALLIGLPALALGASRRQSPAFRLALAAVAVAAALAFATAPSILAVLLPSFGHALLALHFGLTLLPGREPLITRYTRHDFGYLPPECAGYTRALTALWTLLFALLVPLHAMVMLALPPFETADPGLVYAALLGFMLLLFLGEHPVRSLRFPQHGVATPARTLRAILSAHLS</sequence>
<name>A0ABV7G4L6_9PROT</name>
<keyword evidence="1" id="KW-1133">Transmembrane helix</keyword>
<dbReference type="EMBL" id="JBHRTN010000018">
    <property type="protein sequence ID" value="MFC3126474.1"/>
    <property type="molecule type" value="Genomic_DNA"/>
</dbReference>
<keyword evidence="3" id="KW-1185">Reference proteome</keyword>
<keyword evidence="1" id="KW-0472">Membrane</keyword>